<dbReference type="SUPFAM" id="SSF88946">
    <property type="entry name" value="Sigma2 domain of RNA polymerase sigma factors"/>
    <property type="match status" value="1"/>
</dbReference>
<dbReference type="GO" id="GO:0003677">
    <property type="term" value="F:DNA binding"/>
    <property type="evidence" value="ECO:0007669"/>
    <property type="project" value="UniProtKB-KW"/>
</dbReference>
<evidence type="ECO:0000313" key="9">
    <source>
        <dbReference type="EMBL" id="CAB4792189.1"/>
    </source>
</evidence>
<evidence type="ECO:0000256" key="5">
    <source>
        <dbReference type="SAM" id="MobiDB-lite"/>
    </source>
</evidence>
<evidence type="ECO:0000313" key="12">
    <source>
        <dbReference type="EMBL" id="CAB5026701.1"/>
    </source>
</evidence>
<protein>
    <submittedName>
        <fullName evidence="8">Unannotated protein</fullName>
    </submittedName>
</protein>
<evidence type="ECO:0000313" key="8">
    <source>
        <dbReference type="EMBL" id="CAB4764229.1"/>
    </source>
</evidence>
<evidence type="ECO:0000313" key="10">
    <source>
        <dbReference type="EMBL" id="CAB4859130.1"/>
    </source>
</evidence>
<dbReference type="PRINTS" id="PR00046">
    <property type="entry name" value="SIGMA70FCT"/>
</dbReference>
<dbReference type="Pfam" id="PF04542">
    <property type="entry name" value="Sigma70_r2"/>
    <property type="match status" value="1"/>
</dbReference>
<dbReference type="PANTHER" id="PTHR30385">
    <property type="entry name" value="SIGMA FACTOR F FLAGELLAR"/>
    <property type="match status" value="1"/>
</dbReference>
<dbReference type="NCBIfam" id="NF005413">
    <property type="entry name" value="PRK06986.1"/>
    <property type="match status" value="1"/>
</dbReference>
<sequence length="269" mass="29541">MTEPDIKSDNLDAPEEKPSRTTPAIERAWTRWVEDRDEAARDQLIVHYSPLVKFVAGRVAAGLPAGIDTGELNGTGVFGLMDAVDRFDPSRGFKFETFAVPRIKGAILDGLRALDWVPRSVRSRSRQIETAVAKLGNQFKRAPTDEEICAELGIDNDELHKWLSTISVANVGPLDHVVGGGLDGEQRQLPASPDQGPDAIVEDQELRQTMRSEIRSLPERERTVVALYYDEGMTLAEIGSVLGVTESRVSQIHSKAIIMLRARMSAAGV</sequence>
<dbReference type="GO" id="GO:0006352">
    <property type="term" value="P:DNA-templated transcription initiation"/>
    <property type="evidence" value="ECO:0007669"/>
    <property type="project" value="InterPro"/>
</dbReference>
<keyword evidence="1" id="KW-0805">Transcription regulation</keyword>
<evidence type="ECO:0000256" key="1">
    <source>
        <dbReference type="ARBA" id="ARBA00023015"/>
    </source>
</evidence>
<dbReference type="AlphaFoldDB" id="A0A6J6UZN6"/>
<dbReference type="GO" id="GO:0016987">
    <property type="term" value="F:sigma factor activity"/>
    <property type="evidence" value="ECO:0007669"/>
    <property type="project" value="UniProtKB-KW"/>
</dbReference>
<gene>
    <name evidence="7" type="ORF">UFOPK2658_01146</name>
    <name evidence="8" type="ORF">UFOPK2880_00323</name>
    <name evidence="9" type="ORF">UFOPK3004_00102</name>
    <name evidence="10" type="ORF">UFOPK3304_00350</name>
    <name evidence="11" type="ORF">UFOPK3494_00337</name>
    <name evidence="12" type="ORF">UFOPK4134_00622</name>
</gene>
<dbReference type="CDD" id="cd06171">
    <property type="entry name" value="Sigma70_r4"/>
    <property type="match status" value="1"/>
</dbReference>
<dbReference type="Gene3D" id="1.10.1740.10">
    <property type="match status" value="1"/>
</dbReference>
<dbReference type="EMBL" id="CAFBMF010000012">
    <property type="protein sequence ID" value="CAB4890808.1"/>
    <property type="molecule type" value="Genomic_DNA"/>
</dbReference>
<accession>A0A6J6UZN6</accession>
<organism evidence="8">
    <name type="scientific">freshwater metagenome</name>
    <dbReference type="NCBI Taxonomy" id="449393"/>
    <lineage>
        <taxon>unclassified sequences</taxon>
        <taxon>metagenomes</taxon>
        <taxon>ecological metagenomes</taxon>
    </lineage>
</organism>
<feature type="compositionally biased region" description="Basic and acidic residues" evidence="5">
    <location>
        <begin position="1"/>
        <end position="19"/>
    </location>
</feature>
<dbReference type="EMBL" id="CAFBLJ010000011">
    <property type="protein sequence ID" value="CAB4859130.1"/>
    <property type="molecule type" value="Genomic_DNA"/>
</dbReference>
<keyword evidence="3" id="KW-0238">DNA-binding</keyword>
<feature type="region of interest" description="Disordered" evidence="5">
    <location>
        <begin position="1"/>
        <end position="22"/>
    </location>
</feature>
<evidence type="ECO:0000256" key="2">
    <source>
        <dbReference type="ARBA" id="ARBA00023082"/>
    </source>
</evidence>
<name>A0A6J6UZN6_9ZZZZ</name>
<dbReference type="EMBL" id="CAEZYH010000048">
    <property type="protein sequence ID" value="CAB4722531.1"/>
    <property type="molecule type" value="Genomic_DNA"/>
</dbReference>
<reference evidence="8" key="1">
    <citation type="submission" date="2020-05" db="EMBL/GenBank/DDBJ databases">
        <authorList>
            <person name="Chiriac C."/>
            <person name="Salcher M."/>
            <person name="Ghai R."/>
            <person name="Kavagutti S V."/>
        </authorList>
    </citation>
    <scope>NUCLEOTIDE SEQUENCE</scope>
</reference>
<dbReference type="InterPro" id="IPR000943">
    <property type="entry name" value="RNA_pol_sigma70"/>
</dbReference>
<dbReference type="PIRSF" id="PIRSF000770">
    <property type="entry name" value="RNA_pol_sigma-SigE/K"/>
    <property type="match status" value="1"/>
</dbReference>
<dbReference type="NCBIfam" id="TIGR02937">
    <property type="entry name" value="sigma70-ECF"/>
    <property type="match status" value="1"/>
</dbReference>
<dbReference type="EMBL" id="CAEZZP010000011">
    <property type="protein sequence ID" value="CAB4764229.1"/>
    <property type="molecule type" value="Genomic_DNA"/>
</dbReference>
<evidence type="ECO:0000313" key="11">
    <source>
        <dbReference type="EMBL" id="CAB4890808.1"/>
    </source>
</evidence>
<dbReference type="EMBL" id="CAFBPS010000032">
    <property type="protein sequence ID" value="CAB5026701.1"/>
    <property type="molecule type" value="Genomic_DNA"/>
</dbReference>
<dbReference type="SUPFAM" id="SSF88659">
    <property type="entry name" value="Sigma3 and sigma4 domains of RNA polymerase sigma factors"/>
    <property type="match status" value="2"/>
</dbReference>
<dbReference type="GO" id="GO:0003899">
    <property type="term" value="F:DNA-directed RNA polymerase activity"/>
    <property type="evidence" value="ECO:0007669"/>
    <property type="project" value="InterPro"/>
</dbReference>
<dbReference type="EMBL" id="CAFAAL010000004">
    <property type="protein sequence ID" value="CAB4792189.1"/>
    <property type="molecule type" value="Genomic_DNA"/>
</dbReference>
<dbReference type="PANTHER" id="PTHR30385:SF7">
    <property type="entry name" value="RNA POLYMERASE SIGMA FACTOR FLIA"/>
    <property type="match status" value="1"/>
</dbReference>
<keyword evidence="2" id="KW-0731">Sigma factor</keyword>
<dbReference type="InterPro" id="IPR013324">
    <property type="entry name" value="RNA_pol_sigma_r3/r4-like"/>
</dbReference>
<dbReference type="Gene3D" id="1.20.140.160">
    <property type="match status" value="1"/>
</dbReference>
<evidence type="ECO:0000259" key="6">
    <source>
        <dbReference type="PROSITE" id="PS00716"/>
    </source>
</evidence>
<evidence type="ECO:0000256" key="3">
    <source>
        <dbReference type="ARBA" id="ARBA00023125"/>
    </source>
</evidence>
<feature type="domain" description="RNA polymerase sigma-70" evidence="6">
    <location>
        <begin position="234"/>
        <end position="260"/>
    </location>
</feature>
<dbReference type="InterPro" id="IPR014284">
    <property type="entry name" value="RNA_pol_sigma-70_dom"/>
</dbReference>
<dbReference type="PROSITE" id="PS00716">
    <property type="entry name" value="SIGMA70_2"/>
    <property type="match status" value="1"/>
</dbReference>
<proteinExistence type="predicted"/>
<evidence type="ECO:0000256" key="4">
    <source>
        <dbReference type="ARBA" id="ARBA00023163"/>
    </source>
</evidence>
<dbReference type="InterPro" id="IPR012845">
    <property type="entry name" value="RNA_pol_sigma_FliA_WhiG"/>
</dbReference>
<evidence type="ECO:0000313" key="7">
    <source>
        <dbReference type="EMBL" id="CAB4722531.1"/>
    </source>
</evidence>
<dbReference type="Pfam" id="PF04545">
    <property type="entry name" value="Sigma70_r4"/>
    <property type="match status" value="1"/>
</dbReference>
<dbReference type="InterPro" id="IPR013325">
    <property type="entry name" value="RNA_pol_sigma_r2"/>
</dbReference>
<dbReference type="InterPro" id="IPR007630">
    <property type="entry name" value="RNA_pol_sigma70_r4"/>
</dbReference>
<dbReference type="InterPro" id="IPR007627">
    <property type="entry name" value="RNA_pol_sigma70_r2"/>
</dbReference>
<dbReference type="NCBIfam" id="TIGR02479">
    <property type="entry name" value="FliA_WhiG"/>
    <property type="match status" value="1"/>
</dbReference>
<keyword evidence="4" id="KW-0804">Transcription</keyword>